<dbReference type="GO" id="GO:0016705">
    <property type="term" value="F:oxidoreductase activity, acting on paired donors, with incorporation or reduction of molecular oxygen"/>
    <property type="evidence" value="ECO:0007669"/>
    <property type="project" value="UniProtKB-ARBA"/>
</dbReference>
<evidence type="ECO:0000256" key="3">
    <source>
        <dbReference type="ARBA" id="ARBA00022763"/>
    </source>
</evidence>
<dbReference type="InterPro" id="IPR032854">
    <property type="entry name" value="ALKBH3"/>
</dbReference>
<keyword evidence="5 10" id="KW-0223">Dioxygenase</keyword>
<sequence>MMQAEQLFECLSQELAWRQDTIFVYGRAVAIPRLQAWYGDSQQAYTYSGLTLQALPWTQSLYEVKQAVEHYSGCQFNSCLANLYRDGNDSVSWHSDDEPELGLNPVIASVSLGAKRDFQLKHKVQNEKLTVPLNSGSLLLMAGETQHYWQHCIAKTKRVKSPRINLTFRHIVMP</sequence>
<evidence type="ECO:0000256" key="4">
    <source>
        <dbReference type="ARBA" id="ARBA00022842"/>
    </source>
</evidence>
<dbReference type="SUPFAM" id="SSF51197">
    <property type="entry name" value="Clavaminate synthase-like"/>
    <property type="match status" value="1"/>
</dbReference>
<dbReference type="GO" id="GO:0046872">
    <property type="term" value="F:metal ion binding"/>
    <property type="evidence" value="ECO:0007669"/>
    <property type="project" value="UniProtKB-KW"/>
</dbReference>
<reference evidence="10 11" key="1">
    <citation type="submission" date="2018-08" db="EMBL/GenBank/DDBJ databases">
        <title>Thalassotalea euphylliae genome.</title>
        <authorList>
            <person name="Summers S."/>
            <person name="Rice S.A."/>
            <person name="Freckelton M.L."/>
            <person name="Nedved B.T."/>
            <person name="Hadfield M.G."/>
        </authorList>
    </citation>
    <scope>NUCLEOTIDE SEQUENCE [LARGE SCALE GENOMIC DNA]</scope>
    <source>
        <strain evidence="10 11">H1</strain>
    </source>
</reference>
<keyword evidence="8" id="KW-0234">DNA repair</keyword>
<keyword evidence="4" id="KW-0460">Magnesium</keyword>
<dbReference type="FunFam" id="2.60.120.590:FF:000004">
    <property type="entry name" value="DNA oxidative demethylase ALKBH2"/>
    <property type="match status" value="1"/>
</dbReference>
<dbReference type="OrthoDB" id="190276at2"/>
<name>A0A3E0TWG3_9GAMM</name>
<keyword evidence="7" id="KW-0408">Iron</keyword>
<accession>A0A3E0TWG3</accession>
<comment type="cofactor">
    <cofactor evidence="1">
        <name>Fe(2+)</name>
        <dbReference type="ChEBI" id="CHEBI:29033"/>
    </cofactor>
</comment>
<dbReference type="Proteomes" id="UP000256478">
    <property type="component" value="Unassembled WGS sequence"/>
</dbReference>
<comment type="caution">
    <text evidence="10">The sequence shown here is derived from an EMBL/GenBank/DDBJ whole genome shotgun (WGS) entry which is preliminary data.</text>
</comment>
<dbReference type="GO" id="GO:0032451">
    <property type="term" value="F:demethylase activity"/>
    <property type="evidence" value="ECO:0007669"/>
    <property type="project" value="UniProtKB-ARBA"/>
</dbReference>
<evidence type="ECO:0000313" key="10">
    <source>
        <dbReference type="EMBL" id="REL28794.1"/>
    </source>
</evidence>
<dbReference type="GO" id="GO:0006307">
    <property type="term" value="P:DNA alkylation repair"/>
    <property type="evidence" value="ECO:0007669"/>
    <property type="project" value="InterPro"/>
</dbReference>
<protein>
    <submittedName>
        <fullName evidence="10">Alpha-ketoglutarate-dependent dioxygenase AlkB</fullName>
    </submittedName>
</protein>
<organism evidence="10 11">
    <name type="scientific">Thalassotalea euphylliae</name>
    <dbReference type="NCBI Taxonomy" id="1655234"/>
    <lineage>
        <taxon>Bacteria</taxon>
        <taxon>Pseudomonadati</taxon>
        <taxon>Pseudomonadota</taxon>
        <taxon>Gammaproteobacteria</taxon>
        <taxon>Alteromonadales</taxon>
        <taxon>Colwelliaceae</taxon>
        <taxon>Thalassotalea</taxon>
    </lineage>
</organism>
<keyword evidence="2" id="KW-0479">Metal-binding</keyword>
<dbReference type="EMBL" id="QUOU01000001">
    <property type="protein sequence ID" value="REL28794.1"/>
    <property type="molecule type" value="Genomic_DNA"/>
</dbReference>
<dbReference type="AlphaFoldDB" id="A0A3E0TWG3"/>
<dbReference type="GO" id="GO:0140097">
    <property type="term" value="F:catalytic activity, acting on DNA"/>
    <property type="evidence" value="ECO:0007669"/>
    <property type="project" value="UniProtKB-ARBA"/>
</dbReference>
<dbReference type="GO" id="GO:0016787">
    <property type="term" value="F:hydrolase activity"/>
    <property type="evidence" value="ECO:0007669"/>
    <property type="project" value="UniProtKB-ARBA"/>
</dbReference>
<dbReference type="GO" id="GO:0051213">
    <property type="term" value="F:dioxygenase activity"/>
    <property type="evidence" value="ECO:0007669"/>
    <property type="project" value="UniProtKB-KW"/>
</dbReference>
<keyword evidence="6" id="KW-0560">Oxidoreductase</keyword>
<evidence type="ECO:0000259" key="9">
    <source>
        <dbReference type="PROSITE" id="PS51471"/>
    </source>
</evidence>
<dbReference type="InterPro" id="IPR005123">
    <property type="entry name" value="Oxoglu/Fe-dep_dioxygenase_dom"/>
</dbReference>
<evidence type="ECO:0000256" key="5">
    <source>
        <dbReference type="ARBA" id="ARBA00022964"/>
    </source>
</evidence>
<evidence type="ECO:0000256" key="1">
    <source>
        <dbReference type="ARBA" id="ARBA00001954"/>
    </source>
</evidence>
<evidence type="ECO:0000256" key="2">
    <source>
        <dbReference type="ARBA" id="ARBA00022723"/>
    </source>
</evidence>
<evidence type="ECO:0000256" key="8">
    <source>
        <dbReference type="ARBA" id="ARBA00023204"/>
    </source>
</evidence>
<dbReference type="InterPro" id="IPR027450">
    <property type="entry name" value="AlkB-like"/>
</dbReference>
<dbReference type="PROSITE" id="PS51471">
    <property type="entry name" value="FE2OG_OXY"/>
    <property type="match status" value="1"/>
</dbReference>
<dbReference type="Gene3D" id="2.60.120.590">
    <property type="entry name" value="Alpha-ketoglutarate-dependent dioxygenase AlkB-like"/>
    <property type="match status" value="1"/>
</dbReference>
<evidence type="ECO:0000256" key="7">
    <source>
        <dbReference type="ARBA" id="ARBA00023004"/>
    </source>
</evidence>
<dbReference type="PANTHER" id="PTHR31212">
    <property type="entry name" value="ALPHA-KETOGLUTARATE-DEPENDENT DIOXYGENASE ALKB HOMOLOG 3"/>
    <property type="match status" value="1"/>
</dbReference>
<dbReference type="Pfam" id="PF13532">
    <property type="entry name" value="2OG-FeII_Oxy_2"/>
    <property type="match status" value="1"/>
</dbReference>
<proteinExistence type="predicted"/>
<evidence type="ECO:0000313" key="11">
    <source>
        <dbReference type="Proteomes" id="UP000256478"/>
    </source>
</evidence>
<dbReference type="InterPro" id="IPR037151">
    <property type="entry name" value="AlkB-like_sf"/>
</dbReference>
<keyword evidence="3" id="KW-0227">DNA damage</keyword>
<feature type="domain" description="Fe2OG dioxygenase" evidence="9">
    <location>
        <begin position="75"/>
        <end position="172"/>
    </location>
</feature>
<evidence type="ECO:0000256" key="6">
    <source>
        <dbReference type="ARBA" id="ARBA00023002"/>
    </source>
</evidence>
<dbReference type="PANTHER" id="PTHR31212:SF4">
    <property type="entry name" value="ALPHA-KETOGLUTARATE-DEPENDENT DIOXYGENASE ALKB HOMOLOG 3"/>
    <property type="match status" value="1"/>
</dbReference>
<gene>
    <name evidence="10" type="ORF">DXX93_03315</name>
</gene>